<organism evidence="1 2">
    <name type="scientific">Aotus nancymaae</name>
    <name type="common">Ma's night monkey</name>
    <dbReference type="NCBI Taxonomy" id="37293"/>
    <lineage>
        <taxon>Eukaryota</taxon>
        <taxon>Metazoa</taxon>
        <taxon>Chordata</taxon>
        <taxon>Craniata</taxon>
        <taxon>Vertebrata</taxon>
        <taxon>Euteleostomi</taxon>
        <taxon>Mammalia</taxon>
        <taxon>Eutheria</taxon>
        <taxon>Euarchontoglires</taxon>
        <taxon>Primates</taxon>
        <taxon>Haplorrhini</taxon>
        <taxon>Platyrrhini</taxon>
        <taxon>Aotidae</taxon>
        <taxon>Aotus</taxon>
    </lineage>
</organism>
<dbReference type="AlphaFoldDB" id="A0A2K5CE34"/>
<dbReference type="Proteomes" id="UP000233020">
    <property type="component" value="Unplaced"/>
</dbReference>
<evidence type="ECO:0000313" key="2">
    <source>
        <dbReference type="Proteomes" id="UP000233020"/>
    </source>
</evidence>
<reference evidence="1" key="1">
    <citation type="submission" date="2025-08" db="UniProtKB">
        <authorList>
            <consortium name="Ensembl"/>
        </authorList>
    </citation>
    <scope>IDENTIFICATION</scope>
</reference>
<dbReference type="Ensembl" id="ENSANAT00000024717.1">
    <property type="protein sequence ID" value="ENSANAP00000006945.1"/>
    <property type="gene ID" value="ENSANAG00000021549.1"/>
</dbReference>
<sequence length="35" mass="4045">LKESPHCSLHVWKSELIEVEDDVYLRHSSSLTYGS</sequence>
<protein>
    <recommendedName>
        <fullName evidence="3">Histocompatibility minor HB-1</fullName>
    </recommendedName>
</protein>
<proteinExistence type="predicted"/>
<keyword evidence="2" id="KW-1185">Reference proteome</keyword>
<dbReference type="GeneTree" id="ENSGT00980000200893"/>
<name>A0A2K5CE34_AOTNA</name>
<reference evidence="1" key="2">
    <citation type="submission" date="2025-09" db="UniProtKB">
        <authorList>
            <consortium name="Ensembl"/>
        </authorList>
    </citation>
    <scope>IDENTIFICATION</scope>
</reference>
<evidence type="ECO:0000313" key="1">
    <source>
        <dbReference type="Ensembl" id="ENSANAP00000006945.1"/>
    </source>
</evidence>
<evidence type="ECO:0008006" key="3">
    <source>
        <dbReference type="Google" id="ProtNLM"/>
    </source>
</evidence>
<accession>A0A2K5CE34</accession>